<sequence length="184" mass="19837">MGEGTWIEVPCRGSRTVATVGMMTALSIAMRVVKHLIIGAIQVINFPFMFTLIASSISPCAGLLTGIMSYAVSDVLFGIGPWTAVNSALCGIIGLIWGYIRTERRELLFLLSFLSEFIFDVANSSILYMLFGLSPIQALIVGLIGLFLPVMGGSIFLIGPMTEATTSFGVALIRPRLRSILREG</sequence>
<protein>
    <recommendedName>
        <fullName evidence="4">ECF transporter S component</fullName>
    </recommendedName>
</protein>
<keyword evidence="1" id="KW-1133">Transmembrane helix</keyword>
<dbReference type="KEGG" id="kcr:Kcr_0634"/>
<evidence type="ECO:0000313" key="2">
    <source>
        <dbReference type="EMBL" id="ACB07387.1"/>
    </source>
</evidence>
<reference evidence="2 3" key="1">
    <citation type="journal article" date="2008" name="Proc. Natl. Acad. Sci. U.S.A.">
        <title>A korarchaeal genome reveals new insights into the evolution of the Archaea.</title>
        <authorList>
            <person name="Elkins J.G."/>
            <person name="Podar M."/>
            <person name="Graham D.E."/>
            <person name="Makarova K.S."/>
            <person name="Wolf Y."/>
            <person name="Randau L."/>
            <person name="Hedlund B.P."/>
            <person name="Brochier-Armanet C."/>
            <person name="Kunin V."/>
            <person name="Anderson I."/>
            <person name="Lapidus A."/>
            <person name="Goltsman E."/>
            <person name="Barry K."/>
            <person name="Koonin E.V."/>
            <person name="Hugenholtz P."/>
            <person name="Kyrpides N."/>
            <person name="Wanner G."/>
            <person name="Richardson P."/>
            <person name="Keller M."/>
            <person name="Stetter K.O."/>
        </authorList>
    </citation>
    <scope>NUCLEOTIDE SEQUENCE [LARGE SCALE GENOMIC DNA]</scope>
    <source>
        <strain evidence="3">OPF8</strain>
    </source>
</reference>
<dbReference type="GeneID" id="6093918"/>
<feature type="transmembrane region" description="Helical" evidence="1">
    <location>
        <begin position="79"/>
        <end position="100"/>
    </location>
</feature>
<dbReference type="Proteomes" id="UP000001686">
    <property type="component" value="Chromosome"/>
</dbReference>
<dbReference type="Gene3D" id="1.10.1760.20">
    <property type="match status" value="1"/>
</dbReference>
<dbReference type="EMBL" id="CP000968">
    <property type="protein sequence ID" value="ACB07387.1"/>
    <property type="molecule type" value="Genomic_DNA"/>
</dbReference>
<feature type="transmembrane region" description="Helical" evidence="1">
    <location>
        <begin position="136"/>
        <end position="158"/>
    </location>
</feature>
<dbReference type="InParanoid" id="B1L4K8"/>
<dbReference type="RefSeq" id="WP_012309284.1">
    <property type="nucleotide sequence ID" value="NC_010482.1"/>
</dbReference>
<dbReference type="eggNOG" id="arCOG09426">
    <property type="taxonomic scope" value="Archaea"/>
</dbReference>
<proteinExistence type="predicted"/>
<evidence type="ECO:0008006" key="4">
    <source>
        <dbReference type="Google" id="ProtNLM"/>
    </source>
</evidence>
<dbReference type="STRING" id="374847.Kcr_0634"/>
<feature type="transmembrane region" description="Helical" evidence="1">
    <location>
        <begin position="48"/>
        <end position="73"/>
    </location>
</feature>
<keyword evidence="3" id="KW-1185">Reference proteome</keyword>
<dbReference type="AlphaFoldDB" id="B1L4K8"/>
<evidence type="ECO:0000313" key="3">
    <source>
        <dbReference type="Proteomes" id="UP000001686"/>
    </source>
</evidence>
<gene>
    <name evidence="2" type="ordered locus">Kcr_0634</name>
</gene>
<keyword evidence="1" id="KW-0472">Membrane</keyword>
<dbReference type="OrthoDB" id="377448at2157"/>
<dbReference type="HOGENOM" id="CLU_1500355_0_0_2"/>
<dbReference type="EnsemblBacteria" id="ACB07387">
    <property type="protein sequence ID" value="ACB07387"/>
    <property type="gene ID" value="Kcr_0634"/>
</dbReference>
<accession>B1L4K8</accession>
<name>B1L4K8_KORCO</name>
<feature type="transmembrane region" description="Helical" evidence="1">
    <location>
        <begin position="107"/>
        <end position="130"/>
    </location>
</feature>
<organism evidence="2 3">
    <name type="scientific">Korarchaeum cryptofilum (strain OPF8)</name>
    <dbReference type="NCBI Taxonomy" id="374847"/>
    <lineage>
        <taxon>Archaea</taxon>
        <taxon>Thermoproteota</taxon>
        <taxon>Candidatus Korarchaeia</taxon>
        <taxon>Candidatus Korarchaeales</taxon>
        <taxon>Candidatus Korarchaeaceae</taxon>
        <taxon>Candidatus Korarchaeum</taxon>
    </lineage>
</organism>
<evidence type="ECO:0000256" key="1">
    <source>
        <dbReference type="SAM" id="Phobius"/>
    </source>
</evidence>
<feature type="transmembrane region" description="Helical" evidence="1">
    <location>
        <begin position="20"/>
        <end position="41"/>
    </location>
</feature>
<keyword evidence="1" id="KW-0812">Transmembrane</keyword>